<comment type="cofactor">
    <cofactor evidence="1">
        <name>pyridoxal 5'-phosphate</name>
        <dbReference type="ChEBI" id="CHEBI:597326"/>
    </cofactor>
</comment>
<dbReference type="AlphaFoldDB" id="A0A4V2YZF4"/>
<reference evidence="4 5" key="1">
    <citation type="submission" date="2019-03" db="EMBL/GenBank/DDBJ databases">
        <title>Draft genome sequences of novel Actinobacteria.</title>
        <authorList>
            <person name="Sahin N."/>
            <person name="Ay H."/>
            <person name="Saygin H."/>
        </authorList>
    </citation>
    <scope>NUCLEOTIDE SEQUENCE [LARGE SCALE GENOMIC DNA]</scope>
    <source>
        <strain evidence="4 5">H3C3</strain>
    </source>
</reference>
<dbReference type="Pfam" id="PF00291">
    <property type="entry name" value="PALP"/>
    <property type="match status" value="1"/>
</dbReference>
<evidence type="ECO:0000313" key="5">
    <source>
        <dbReference type="Proteomes" id="UP000294513"/>
    </source>
</evidence>
<sequence>MCGRSHPRASAPDRFAVAAAAARPSDAALRRIDCHLIAVIDLRTPEATRRRLSELDAEPVMVDDPDERGGYLLSRLREVRRLCSDNPVYRWPNQYGNPANPDVHARTTGPEISRQGGSSCNTAYIAVSTGGSLPADTWKHSTRIID</sequence>
<accession>A0A4V2YZF4</accession>
<dbReference type="Gene3D" id="3.40.50.1100">
    <property type="match status" value="2"/>
</dbReference>
<evidence type="ECO:0000256" key="1">
    <source>
        <dbReference type="ARBA" id="ARBA00001933"/>
    </source>
</evidence>
<dbReference type="OrthoDB" id="5176350at2"/>
<evidence type="ECO:0000259" key="3">
    <source>
        <dbReference type="Pfam" id="PF00291"/>
    </source>
</evidence>
<dbReference type="EMBL" id="SMKU01000004">
    <property type="protein sequence ID" value="TDD96857.1"/>
    <property type="molecule type" value="Genomic_DNA"/>
</dbReference>
<proteinExistence type="predicted"/>
<comment type="caution">
    <text evidence="4">The sequence shown here is derived from an EMBL/GenBank/DDBJ whole genome shotgun (WGS) entry which is preliminary data.</text>
</comment>
<dbReference type="InterPro" id="IPR036052">
    <property type="entry name" value="TrpB-like_PALP_sf"/>
</dbReference>
<dbReference type="GO" id="GO:1901605">
    <property type="term" value="P:alpha-amino acid metabolic process"/>
    <property type="evidence" value="ECO:0007669"/>
    <property type="project" value="UniProtKB-ARBA"/>
</dbReference>
<name>A0A4V2YZF4_9ACTN</name>
<protein>
    <submittedName>
        <fullName evidence="4">Pyridoxal-phosphate dependent enzyme</fullName>
    </submittedName>
</protein>
<dbReference type="SUPFAM" id="SSF53686">
    <property type="entry name" value="Tryptophan synthase beta subunit-like PLP-dependent enzymes"/>
    <property type="match status" value="1"/>
</dbReference>
<feature type="domain" description="Tryptophan synthase beta chain-like PALP" evidence="3">
    <location>
        <begin position="27"/>
        <end position="132"/>
    </location>
</feature>
<organism evidence="4 5">
    <name type="scientific">Actinomadura rubrisoli</name>
    <dbReference type="NCBI Taxonomy" id="2530368"/>
    <lineage>
        <taxon>Bacteria</taxon>
        <taxon>Bacillati</taxon>
        <taxon>Actinomycetota</taxon>
        <taxon>Actinomycetes</taxon>
        <taxon>Streptosporangiales</taxon>
        <taxon>Thermomonosporaceae</taxon>
        <taxon>Actinomadura</taxon>
    </lineage>
</organism>
<keyword evidence="5" id="KW-1185">Reference proteome</keyword>
<dbReference type="InterPro" id="IPR001926">
    <property type="entry name" value="TrpB-like_PALP"/>
</dbReference>
<dbReference type="Proteomes" id="UP000294513">
    <property type="component" value="Unassembled WGS sequence"/>
</dbReference>
<gene>
    <name evidence="4" type="ORF">E1298_02125</name>
</gene>
<keyword evidence="2" id="KW-0663">Pyridoxal phosphate</keyword>
<evidence type="ECO:0000256" key="2">
    <source>
        <dbReference type="ARBA" id="ARBA00022898"/>
    </source>
</evidence>
<evidence type="ECO:0000313" key="4">
    <source>
        <dbReference type="EMBL" id="TDD96857.1"/>
    </source>
</evidence>